<accession>A0ABR1SR83</accession>
<feature type="chain" id="PRO_5045476920" evidence="1">
    <location>
        <begin position="25"/>
        <end position="69"/>
    </location>
</feature>
<sequence length="69" mass="7474">MQPLSLKSIVFASLAAFAVRPSVAAPLPSQDGVTYHPKEDIGCSFLPYCLFLQPDGPYMPVIPGHSSRR</sequence>
<comment type="caution">
    <text evidence="2">The sequence shown here is derived from an EMBL/GenBank/DDBJ whole genome shotgun (WGS) entry which is preliminary data.</text>
</comment>
<organism evidence="2 3">
    <name type="scientific">Apiospora rasikravindrae</name>
    <dbReference type="NCBI Taxonomy" id="990691"/>
    <lineage>
        <taxon>Eukaryota</taxon>
        <taxon>Fungi</taxon>
        <taxon>Dikarya</taxon>
        <taxon>Ascomycota</taxon>
        <taxon>Pezizomycotina</taxon>
        <taxon>Sordariomycetes</taxon>
        <taxon>Xylariomycetidae</taxon>
        <taxon>Amphisphaeriales</taxon>
        <taxon>Apiosporaceae</taxon>
        <taxon>Apiospora</taxon>
    </lineage>
</organism>
<evidence type="ECO:0000313" key="3">
    <source>
        <dbReference type="Proteomes" id="UP001444661"/>
    </source>
</evidence>
<protein>
    <submittedName>
        <fullName evidence="2">Uncharacterized protein</fullName>
    </submittedName>
</protein>
<feature type="signal peptide" evidence="1">
    <location>
        <begin position="1"/>
        <end position="24"/>
    </location>
</feature>
<evidence type="ECO:0000313" key="2">
    <source>
        <dbReference type="EMBL" id="KAK8036230.1"/>
    </source>
</evidence>
<gene>
    <name evidence="2" type="ORF">PG993_008844</name>
</gene>
<evidence type="ECO:0000256" key="1">
    <source>
        <dbReference type="SAM" id="SignalP"/>
    </source>
</evidence>
<reference evidence="2 3" key="1">
    <citation type="submission" date="2023-01" db="EMBL/GenBank/DDBJ databases">
        <title>Analysis of 21 Apiospora genomes using comparative genomics revels a genus with tremendous synthesis potential of carbohydrate active enzymes and secondary metabolites.</title>
        <authorList>
            <person name="Sorensen T."/>
        </authorList>
    </citation>
    <scope>NUCLEOTIDE SEQUENCE [LARGE SCALE GENOMIC DNA]</scope>
    <source>
        <strain evidence="2 3">CBS 33761</strain>
    </source>
</reference>
<keyword evidence="1" id="KW-0732">Signal</keyword>
<name>A0ABR1SR83_9PEZI</name>
<keyword evidence="3" id="KW-1185">Reference proteome</keyword>
<proteinExistence type="predicted"/>
<dbReference type="Proteomes" id="UP001444661">
    <property type="component" value="Unassembled WGS sequence"/>
</dbReference>
<dbReference type="EMBL" id="JAQQWK010000008">
    <property type="protein sequence ID" value="KAK8036230.1"/>
    <property type="molecule type" value="Genomic_DNA"/>
</dbReference>